<evidence type="ECO:0000313" key="4">
    <source>
        <dbReference type="Proteomes" id="UP001597118"/>
    </source>
</evidence>
<reference evidence="4" key="1">
    <citation type="journal article" date="2019" name="Int. J. Syst. Evol. Microbiol.">
        <title>The Global Catalogue of Microorganisms (GCM) 10K type strain sequencing project: providing services to taxonomists for standard genome sequencing and annotation.</title>
        <authorList>
            <consortium name="The Broad Institute Genomics Platform"/>
            <consortium name="The Broad Institute Genome Sequencing Center for Infectious Disease"/>
            <person name="Wu L."/>
            <person name="Ma J."/>
        </authorList>
    </citation>
    <scope>NUCLEOTIDE SEQUENCE [LARGE SCALE GENOMIC DNA]</scope>
    <source>
        <strain evidence="4">CCUG 53762</strain>
    </source>
</reference>
<dbReference type="PROSITE" id="PS51125">
    <property type="entry name" value="NHL"/>
    <property type="match status" value="1"/>
</dbReference>
<dbReference type="RefSeq" id="WP_379663284.1">
    <property type="nucleotide sequence ID" value="NZ_JBHUDG010000020.1"/>
</dbReference>
<dbReference type="EMBL" id="JBHUDG010000020">
    <property type="protein sequence ID" value="MFD1630912.1"/>
    <property type="molecule type" value="Genomic_DNA"/>
</dbReference>
<dbReference type="InterPro" id="IPR013783">
    <property type="entry name" value="Ig-like_fold"/>
</dbReference>
<proteinExistence type="predicted"/>
<evidence type="ECO:0000256" key="1">
    <source>
        <dbReference type="ARBA" id="ARBA00022737"/>
    </source>
</evidence>
<dbReference type="PANTHER" id="PTHR13833">
    <property type="match status" value="1"/>
</dbReference>
<name>A0ABW4IEN4_9SPHI</name>
<gene>
    <name evidence="3" type="ORF">ACFSAH_13565</name>
</gene>
<dbReference type="SUPFAM" id="SSF101898">
    <property type="entry name" value="NHL repeat"/>
    <property type="match status" value="1"/>
</dbReference>
<organism evidence="3 4">
    <name type="scientific">Pseudopedobacter beijingensis</name>
    <dbReference type="NCBI Taxonomy" id="1207056"/>
    <lineage>
        <taxon>Bacteria</taxon>
        <taxon>Pseudomonadati</taxon>
        <taxon>Bacteroidota</taxon>
        <taxon>Sphingobacteriia</taxon>
        <taxon>Sphingobacteriales</taxon>
        <taxon>Sphingobacteriaceae</taxon>
        <taxon>Pseudopedobacter</taxon>
    </lineage>
</organism>
<dbReference type="CDD" id="cd14953">
    <property type="entry name" value="NHL_like_1"/>
    <property type="match status" value="1"/>
</dbReference>
<dbReference type="Pfam" id="PF01436">
    <property type="entry name" value="NHL"/>
    <property type="match status" value="2"/>
</dbReference>
<dbReference type="InterPro" id="IPR011042">
    <property type="entry name" value="6-blade_b-propeller_TolB-like"/>
</dbReference>
<dbReference type="Gene3D" id="2.60.40.10">
    <property type="entry name" value="Immunoglobulins"/>
    <property type="match status" value="1"/>
</dbReference>
<dbReference type="NCBIfam" id="TIGR04183">
    <property type="entry name" value="Por_Secre_tail"/>
    <property type="match status" value="1"/>
</dbReference>
<dbReference type="InterPro" id="IPR001258">
    <property type="entry name" value="NHL_repeat"/>
</dbReference>
<dbReference type="Gene3D" id="2.120.10.30">
    <property type="entry name" value="TolB, C-terminal domain"/>
    <property type="match status" value="3"/>
</dbReference>
<dbReference type="Proteomes" id="UP001597118">
    <property type="component" value="Unassembled WGS sequence"/>
</dbReference>
<evidence type="ECO:0000256" key="2">
    <source>
        <dbReference type="PROSITE-ProRule" id="PRU00504"/>
    </source>
</evidence>
<dbReference type="InterPro" id="IPR026444">
    <property type="entry name" value="Secre_tail"/>
</dbReference>
<keyword evidence="1" id="KW-0677">Repeat</keyword>
<evidence type="ECO:0000313" key="3">
    <source>
        <dbReference type="EMBL" id="MFD1630912.1"/>
    </source>
</evidence>
<feature type="repeat" description="NHL" evidence="2">
    <location>
        <begin position="34"/>
        <end position="76"/>
    </location>
</feature>
<comment type="caution">
    <text evidence="3">The sequence shown here is derived from an EMBL/GenBank/DDBJ whole genome shotgun (WGS) entry which is preliminary data.</text>
</comment>
<sequence length="522" mass="55955">MKRIYLTLMLMLGTYMVTKSQNYTVTTVAGATTSGFVDGTGTAARFRNPDGVLIDKDGNIIVTDRTNHSIRKMTPTGVVTTLAGTGIAGYAEGKPGQFNFPWQSTMDAAGNIIVVEKDGARIRKIAADGTVSTIAGTGVLGFEDGLASEAKFNQSLDAVVDSEGNIFVADRDNRRIRKIGTDGIVSTFAGDGTTAIFTQPIALAIDAQDNLFVSDANKIKLVTKAGVVSTIVGSTKGYDDGTSGLPLTVKLGDIFGLNFDNNGNIILADASNHRIRKITPGENSDWTTATVTTIGGTGSTGKIDGLGNVATFNQPYDVVVDESGNIYVADNFNNSIRKLVPSPLPVQLSSFTATAHNSQVKIQWKTVSESDNSHFRVLRSSNAQDFTTLGVVSGNGNSTQVLDYHFIDYNPLIGINYYQLEQVDFDGKTSLSNIVTVNFNIQAKNKLSVYYSADKKLVLELDEKLTKKAFVKVFTIAGQEVFSASINQETAKISLPISLQKGIYVVSLQGEKDNDSVKIIVE</sequence>
<protein>
    <submittedName>
        <fullName evidence="3">T9SS type A sorting domain-containing protein</fullName>
    </submittedName>
</protein>
<dbReference type="PANTHER" id="PTHR13833:SF71">
    <property type="entry name" value="NHL DOMAIN-CONTAINING PROTEIN"/>
    <property type="match status" value="1"/>
</dbReference>
<accession>A0ABW4IEN4</accession>
<keyword evidence="4" id="KW-1185">Reference proteome</keyword>